<protein>
    <submittedName>
        <fullName evidence="8">Phytochrome, two-component sensor histidine kinase</fullName>
    </submittedName>
</protein>
<dbReference type="InterPro" id="IPR000160">
    <property type="entry name" value="GGDEF_dom"/>
</dbReference>
<keyword evidence="9" id="KW-1185">Reference proteome</keyword>
<dbReference type="GO" id="GO:0009881">
    <property type="term" value="F:photoreceptor activity"/>
    <property type="evidence" value="ECO:0007669"/>
    <property type="project" value="UniProtKB-KW"/>
</dbReference>
<evidence type="ECO:0000259" key="6">
    <source>
        <dbReference type="PROSITE" id="PS50883"/>
    </source>
</evidence>
<evidence type="ECO:0000256" key="4">
    <source>
        <dbReference type="ARBA" id="ARBA00023170"/>
    </source>
</evidence>
<name>A0A850PPW2_9MYCO</name>
<dbReference type="CDD" id="cd01949">
    <property type="entry name" value="GGDEF"/>
    <property type="match status" value="1"/>
</dbReference>
<gene>
    <name evidence="8" type="ORF">HLY00_4387</name>
</gene>
<evidence type="ECO:0000256" key="1">
    <source>
        <dbReference type="ARBA" id="ARBA00022543"/>
    </source>
</evidence>
<dbReference type="PRINTS" id="PR01033">
    <property type="entry name" value="PHYTOCHROME"/>
</dbReference>
<dbReference type="Pfam" id="PF00990">
    <property type="entry name" value="GGDEF"/>
    <property type="match status" value="1"/>
</dbReference>
<dbReference type="InterPro" id="IPR001633">
    <property type="entry name" value="EAL_dom"/>
</dbReference>
<comment type="caution">
    <text evidence="8">The sequence shown here is derived from an EMBL/GenBank/DDBJ whole genome shotgun (WGS) entry which is preliminary data.</text>
</comment>
<keyword evidence="3" id="KW-0157">Chromophore</keyword>
<dbReference type="AlphaFoldDB" id="A0A850PPW2"/>
<dbReference type="Gene3D" id="3.30.450.270">
    <property type="match status" value="1"/>
</dbReference>
<dbReference type="GO" id="GO:0006355">
    <property type="term" value="P:regulation of DNA-templated transcription"/>
    <property type="evidence" value="ECO:0007669"/>
    <property type="project" value="InterPro"/>
</dbReference>
<dbReference type="InterPro" id="IPR035919">
    <property type="entry name" value="EAL_sf"/>
</dbReference>
<dbReference type="InterPro" id="IPR035965">
    <property type="entry name" value="PAS-like_dom_sf"/>
</dbReference>
<dbReference type="SUPFAM" id="SSF55073">
    <property type="entry name" value="Nucleotide cyclase"/>
    <property type="match status" value="1"/>
</dbReference>
<proteinExistence type="predicted"/>
<dbReference type="InterPro" id="IPR001294">
    <property type="entry name" value="Phytochrome"/>
</dbReference>
<dbReference type="InterPro" id="IPR016132">
    <property type="entry name" value="Phyto_chromo_attachment"/>
</dbReference>
<dbReference type="GO" id="GO:0016301">
    <property type="term" value="F:kinase activity"/>
    <property type="evidence" value="ECO:0007669"/>
    <property type="project" value="UniProtKB-KW"/>
</dbReference>
<dbReference type="Gene3D" id="3.20.20.450">
    <property type="entry name" value="EAL domain"/>
    <property type="match status" value="1"/>
</dbReference>
<evidence type="ECO:0000259" key="5">
    <source>
        <dbReference type="PROSITE" id="PS50046"/>
    </source>
</evidence>
<keyword evidence="8" id="KW-0808">Transferase</keyword>
<dbReference type="RefSeq" id="WP_178360910.1">
    <property type="nucleotide sequence ID" value="NZ_JABFYL010000045.1"/>
</dbReference>
<dbReference type="InterPro" id="IPR050706">
    <property type="entry name" value="Cyclic-di-GMP_PDE-like"/>
</dbReference>
<dbReference type="InterPro" id="IPR003018">
    <property type="entry name" value="GAF"/>
</dbReference>
<dbReference type="Gene3D" id="3.30.450.40">
    <property type="match status" value="1"/>
</dbReference>
<dbReference type="SMART" id="SM00052">
    <property type="entry name" value="EAL"/>
    <property type="match status" value="1"/>
</dbReference>
<organism evidence="8 9">
    <name type="scientific">Mycolicibacterium hippocampi</name>
    <dbReference type="NCBI Taxonomy" id="659824"/>
    <lineage>
        <taxon>Bacteria</taxon>
        <taxon>Bacillati</taxon>
        <taxon>Actinomycetota</taxon>
        <taxon>Actinomycetes</taxon>
        <taxon>Mycobacteriales</taxon>
        <taxon>Mycobacteriaceae</taxon>
        <taxon>Mycolicibacterium</taxon>
    </lineage>
</organism>
<dbReference type="Proteomes" id="UP000570517">
    <property type="component" value="Unassembled WGS sequence"/>
</dbReference>
<evidence type="ECO:0000259" key="7">
    <source>
        <dbReference type="PROSITE" id="PS50887"/>
    </source>
</evidence>
<dbReference type="Pfam" id="PF00360">
    <property type="entry name" value="PHY"/>
    <property type="match status" value="1"/>
</dbReference>
<dbReference type="Pfam" id="PF01590">
    <property type="entry name" value="GAF"/>
    <property type="match status" value="1"/>
</dbReference>
<dbReference type="InterPro" id="IPR013515">
    <property type="entry name" value="Phytochrome_cen-reg"/>
</dbReference>
<dbReference type="GO" id="GO:0009584">
    <property type="term" value="P:detection of visible light"/>
    <property type="evidence" value="ECO:0007669"/>
    <property type="project" value="InterPro"/>
</dbReference>
<keyword evidence="4" id="KW-0675">Receptor</keyword>
<keyword evidence="1" id="KW-0600">Photoreceptor protein</keyword>
<dbReference type="SMART" id="SM00267">
    <property type="entry name" value="GGDEF"/>
    <property type="match status" value="1"/>
</dbReference>
<feature type="domain" description="GGDEF" evidence="7">
    <location>
        <begin position="544"/>
        <end position="680"/>
    </location>
</feature>
<evidence type="ECO:0000256" key="2">
    <source>
        <dbReference type="ARBA" id="ARBA00022606"/>
    </source>
</evidence>
<feature type="domain" description="Phytochrome chromophore attachment site" evidence="5">
    <location>
        <begin position="147"/>
        <end position="308"/>
    </location>
</feature>
<sequence>MSEGSDALWNSEALWKVVGHEGCDTEPIHTPNAIQANGWLLAVDLVGRRVTHVSSNLAAPIAEMLGTPRVLGSPLDEVSHALGLPDDFRRCADNQGWRAEIPWLDTAPMMITAHATSDHYIVEIEREIPSVATDPTSMIATLLEAASWQAFSEQTVVALGQMFGYARTMAYTFHPDHHGEVIAEHLNEPDLEPFLGLHYPAADIPPQARRLYVLQLERVIEDVAGPTVHLLGSASDGEPATTLDLSFARRRAVSPVHLEYMRNMGVAATATISVVQLGQLTGMFVMHHNEPRSLSLSDRRALATVSRIASFVAATMDEQSFRTRRAHIAALAEELRRHLSAGDNTLRSIEAISDDALTVVEADGLVARVGREVFRLGDVPEQDAIDQRVRQLSSAGPSLVHVTDCLSADMPELARPDSCAGAIVAQLTGSPDIYLAWFRRPVLSAVRWGGDSTSTVRQDEFGRLHPRGSFKEFVENVTDRSRMWSDHDRIAADSLYRAVQSGLNEWVYRQLAVHAAVDPLTGLGNRRALSHAIDGAMRSSSALHHCGLLFLDLDRFKQINDAFGHHQGDLVLKATADRLERVTFYLAGRSSSVFRLGGDEFVVLIRDATPELLSHLADGILAAFRDPVTVEGATNVVNVSIGAVADVDGVGDAAELLRRGDLAMYSAKRAGGSRVAFYREDFSRQAVRRSLLEQQLYQALETDELMPSFQPIVSMRTGQIVGAEALARWRQPAGGLILPVEFIALAEETGQIRLLDRRITECAVAECLELLRNPSQAFHLAINASAKTVDTEYVDYVAELIAHHGFSPERLTIELTESAMVQESGRLRRVLGDIRSLGVKVAIDDFGTGYSSLAYLQNLPVDVVKLDRTFIAGAGAAGEAVVARWAIQMVSDLGMRLIAEGVETREQEETLLSLGYDWAQGYRYGVPTIACPLNGHFRSVDEPPRG</sequence>
<keyword evidence="8" id="KW-0418">Kinase</keyword>
<dbReference type="InterPro" id="IPR043128">
    <property type="entry name" value="Rev_trsase/Diguanyl_cyclase"/>
</dbReference>
<dbReference type="InterPro" id="IPR013654">
    <property type="entry name" value="PAS_2"/>
</dbReference>
<dbReference type="PANTHER" id="PTHR33121:SF70">
    <property type="entry name" value="SIGNALING PROTEIN YKOW"/>
    <property type="match status" value="1"/>
</dbReference>
<feature type="domain" description="EAL" evidence="6">
    <location>
        <begin position="689"/>
        <end position="941"/>
    </location>
</feature>
<evidence type="ECO:0000313" key="9">
    <source>
        <dbReference type="Proteomes" id="UP000570517"/>
    </source>
</evidence>
<evidence type="ECO:0000313" key="8">
    <source>
        <dbReference type="EMBL" id="NVN52678.1"/>
    </source>
</evidence>
<reference evidence="8 9" key="1">
    <citation type="submission" date="2020-05" db="EMBL/GenBank/DDBJ databases">
        <title>Draft genome sequence of Mycobacterium hippocampi DL, isolated from European seabass, Dicentrarchus labrax, reared in fish farms.</title>
        <authorList>
            <person name="Stathopoulou P."/>
            <person name="Asimakis E."/>
            <person name="Tzokas K."/>
            <person name="Batargias C."/>
            <person name="Tsiamis G."/>
        </authorList>
    </citation>
    <scope>NUCLEOTIDE SEQUENCE [LARGE SCALE GENOMIC DNA]</scope>
    <source>
        <strain evidence="8 9">DL</strain>
    </source>
</reference>
<dbReference type="PROSITE" id="PS50883">
    <property type="entry name" value="EAL"/>
    <property type="match status" value="1"/>
</dbReference>
<dbReference type="InterPro" id="IPR029016">
    <property type="entry name" value="GAF-like_dom_sf"/>
</dbReference>
<dbReference type="Pfam" id="PF00563">
    <property type="entry name" value="EAL"/>
    <property type="match status" value="1"/>
</dbReference>
<dbReference type="SUPFAM" id="SSF55781">
    <property type="entry name" value="GAF domain-like"/>
    <property type="match status" value="2"/>
</dbReference>
<dbReference type="InterPro" id="IPR029787">
    <property type="entry name" value="Nucleotide_cyclase"/>
</dbReference>
<keyword evidence="2" id="KW-0716">Sensory transduction</keyword>
<dbReference type="SUPFAM" id="SSF141868">
    <property type="entry name" value="EAL domain-like"/>
    <property type="match status" value="1"/>
</dbReference>
<dbReference type="GO" id="GO:0071111">
    <property type="term" value="F:cyclic-guanylate-specific phosphodiesterase activity"/>
    <property type="evidence" value="ECO:0007669"/>
    <property type="project" value="InterPro"/>
</dbReference>
<dbReference type="Pfam" id="PF08446">
    <property type="entry name" value="PAS_2"/>
    <property type="match status" value="1"/>
</dbReference>
<dbReference type="InterPro" id="IPR043150">
    <property type="entry name" value="Phytochrome_PHY_sf"/>
</dbReference>
<accession>A0A850PPW2</accession>
<dbReference type="CDD" id="cd01948">
    <property type="entry name" value="EAL"/>
    <property type="match status" value="1"/>
</dbReference>
<dbReference type="Gene3D" id="3.30.70.270">
    <property type="match status" value="1"/>
</dbReference>
<dbReference type="NCBIfam" id="TIGR00254">
    <property type="entry name" value="GGDEF"/>
    <property type="match status" value="1"/>
</dbReference>
<dbReference type="PROSITE" id="PS50046">
    <property type="entry name" value="PHYTOCHROME_2"/>
    <property type="match status" value="1"/>
</dbReference>
<dbReference type="PANTHER" id="PTHR33121">
    <property type="entry name" value="CYCLIC DI-GMP PHOSPHODIESTERASE PDEF"/>
    <property type="match status" value="1"/>
</dbReference>
<dbReference type="Gene3D" id="3.30.450.20">
    <property type="entry name" value="PAS domain"/>
    <property type="match status" value="1"/>
</dbReference>
<dbReference type="EMBL" id="JABFYL010000045">
    <property type="protein sequence ID" value="NVN52678.1"/>
    <property type="molecule type" value="Genomic_DNA"/>
</dbReference>
<dbReference type="SUPFAM" id="SSF55785">
    <property type="entry name" value="PYP-like sensor domain (PAS domain)"/>
    <property type="match status" value="1"/>
</dbReference>
<dbReference type="PROSITE" id="PS50887">
    <property type="entry name" value="GGDEF"/>
    <property type="match status" value="1"/>
</dbReference>
<evidence type="ECO:0000256" key="3">
    <source>
        <dbReference type="ARBA" id="ARBA00022991"/>
    </source>
</evidence>